<evidence type="ECO:0000313" key="1">
    <source>
        <dbReference type="EMBL" id="QHT93309.1"/>
    </source>
</evidence>
<dbReference type="AlphaFoldDB" id="A0A6C0IKF5"/>
<dbReference type="InterPro" id="IPR036397">
    <property type="entry name" value="RNaseH_sf"/>
</dbReference>
<organism evidence="1">
    <name type="scientific">viral metagenome</name>
    <dbReference type="NCBI Taxonomy" id="1070528"/>
    <lineage>
        <taxon>unclassified sequences</taxon>
        <taxon>metagenomes</taxon>
        <taxon>organismal metagenomes</taxon>
    </lineage>
</organism>
<dbReference type="Gene3D" id="3.30.420.10">
    <property type="entry name" value="Ribonuclease H-like superfamily/Ribonuclease H"/>
    <property type="match status" value="1"/>
</dbReference>
<dbReference type="SUPFAM" id="SSF53098">
    <property type="entry name" value="Ribonuclease H-like"/>
    <property type="match status" value="1"/>
</dbReference>
<dbReference type="InterPro" id="IPR012337">
    <property type="entry name" value="RNaseH-like_sf"/>
</dbReference>
<proteinExistence type="predicted"/>
<accession>A0A6C0IKF5</accession>
<protein>
    <submittedName>
        <fullName evidence="1">Uncharacterized protein</fullName>
    </submittedName>
</protein>
<reference evidence="1" key="1">
    <citation type="journal article" date="2020" name="Nature">
        <title>Giant virus diversity and host interactions through global metagenomics.</title>
        <authorList>
            <person name="Schulz F."/>
            <person name="Roux S."/>
            <person name="Paez-Espino D."/>
            <person name="Jungbluth S."/>
            <person name="Walsh D.A."/>
            <person name="Denef V.J."/>
            <person name="McMahon K.D."/>
            <person name="Konstantinidis K.T."/>
            <person name="Eloe-Fadrosh E.A."/>
            <person name="Kyrpides N.C."/>
            <person name="Woyke T."/>
        </authorList>
    </citation>
    <scope>NUCLEOTIDE SEQUENCE</scope>
    <source>
        <strain evidence="1">GVMAG-M-3300024252-29</strain>
    </source>
</reference>
<name>A0A6C0IKF5_9ZZZZ</name>
<sequence>MKIVSIDVGIKNLAIVYFSLDDICGNLVEADIVVKPEDKVTILKWDVVNLTRMHDTTCCGKEKDNTTNCKSEVKFSKNGKYYCTKHSKLESYMKPCNELSLKFLKKQKVAGLQEVASKHCIDYTQPIKKADLLDLIYNFGQERCFDAVDKIDATKLDIVTIGRNIQYKLNEMFKDSLGDIDRVIIENQISPIANRMKTVQGMLSQYFLMSNNKLDIEFISSINKLKDDDIHETYAERKKAGIKKCLEMLVGKHNEWINFFNLHKKKDDLADCFLQGMWYVKYRS</sequence>
<dbReference type="GO" id="GO:0003676">
    <property type="term" value="F:nucleic acid binding"/>
    <property type="evidence" value="ECO:0007669"/>
    <property type="project" value="InterPro"/>
</dbReference>
<dbReference type="EMBL" id="MN740207">
    <property type="protein sequence ID" value="QHT93309.1"/>
    <property type="molecule type" value="Genomic_DNA"/>
</dbReference>